<dbReference type="PANTHER" id="PTHR12984:SF6">
    <property type="entry name" value="SCY1-LIKE PROTEIN 2"/>
    <property type="match status" value="1"/>
</dbReference>
<dbReference type="AlphaFoldDB" id="A0A6A4XF11"/>
<dbReference type="InterPro" id="IPR011009">
    <property type="entry name" value="Kinase-like_dom_sf"/>
</dbReference>
<dbReference type="PANTHER" id="PTHR12984">
    <property type="entry name" value="SCY1-RELATED S/T PROTEIN KINASE-LIKE"/>
    <property type="match status" value="1"/>
</dbReference>
<feature type="compositionally biased region" description="Low complexity" evidence="2">
    <location>
        <begin position="683"/>
        <end position="694"/>
    </location>
</feature>
<dbReference type="PROSITE" id="PS50011">
    <property type="entry name" value="PROTEIN_KINASE_DOM"/>
    <property type="match status" value="1"/>
</dbReference>
<evidence type="ECO:0000313" key="5">
    <source>
        <dbReference type="Proteomes" id="UP000440578"/>
    </source>
</evidence>
<dbReference type="GO" id="GO:0005524">
    <property type="term" value="F:ATP binding"/>
    <property type="evidence" value="ECO:0007669"/>
    <property type="project" value="InterPro"/>
</dbReference>
<dbReference type="Pfam" id="PF00069">
    <property type="entry name" value="Pkinase"/>
    <property type="match status" value="1"/>
</dbReference>
<sequence length="912" mass="99500">MEMLKKLQSTVAQAVTQVSGALPGNPVTREYEVKEHIASAGPGLLWKVYSAVKKSTREEASVFLLEKRLLEQWGRRDREMMLDILRQGVSQLTRLRHPRILTVQHAMEESRESLAFATEPVFASLSNVLGQLENVPSPAPAALRDHQLHQVEIKYGLLQLGQALEFLHSDVKMLHRNVCPDSVVINKSGAWKLAGFEFCQANKASADQPPSWPVAEYDPDVHPLAQPALDFMCPEAALCLAHTPYSDMYSLAALVYSVFTRGGTVFNCAADWYAYKKAMNELKRLPPSRLEPVPAELRETVKLMLNVAPDLRPDAHQFAKINYFDDVGVKTLNYLDSLFQWDNLQKSQFYKGLPQIIPKLPHRVCLFRVLPCLAKEFVNPAMIPFVLPNTMLIAENSSKEEYVEHILPLIAPVMKLQEPVQILLIFMQRLELLLSKTPADAVRAHVLPLMYRALESNTQQIQELCLSVIPKVGALVDYPSMKNALLPRVKQLCLNTGYLSTRVGCLVCLGKLLPHLDRWLVLDEVLPLLPQVPTREPAVIMAVIGIYKVTLSSDKLGMTKEVMATKVLPFLLPLAIENGLAVAQFDAVMALVKDLLARVETEHRDKLTQLNAMKDEQQKALNASLAQPPPGRVVCDPKALNASLAQPPPGQLVAAPGPTSDIDKMFGELGIGADPSPAPTPARSPSGPLANGSSPAGGGASLSLEEKQRRARQQEAAARLSSQPALTSPTTTSSSANSSSSAGRRPPRDLTDSLISSNLNMMARPAAPPAAFPSAAPNYRPGGGAFQSQQPQQQAMFQQQGFQQQPGFQSAGFQQQQQQQQQFGMGGPMIGAPGFGRPALMPAPSATGWSQQAPSAGLTPQYNSQQLGLSSQFGQQAGLRPQYGQQAGLTPQYGQQPASKQLSSSEISDLLS</sequence>
<name>A0A6A4XF11_AMPAM</name>
<dbReference type="SUPFAM" id="SSF56112">
    <property type="entry name" value="Protein kinase-like (PK-like)"/>
    <property type="match status" value="1"/>
</dbReference>
<feature type="domain" description="Protein kinase" evidence="3">
    <location>
        <begin position="34"/>
        <end position="324"/>
    </location>
</feature>
<dbReference type="InterPro" id="IPR000719">
    <property type="entry name" value="Prot_kinase_dom"/>
</dbReference>
<feature type="region of interest" description="Disordered" evidence="2">
    <location>
        <begin position="641"/>
        <end position="912"/>
    </location>
</feature>
<evidence type="ECO:0000256" key="1">
    <source>
        <dbReference type="ARBA" id="ARBA00038349"/>
    </source>
</evidence>
<dbReference type="Gene3D" id="3.30.200.20">
    <property type="entry name" value="Phosphorylase Kinase, domain 1"/>
    <property type="match status" value="1"/>
</dbReference>
<dbReference type="Proteomes" id="UP000440578">
    <property type="component" value="Unassembled WGS sequence"/>
</dbReference>
<evidence type="ECO:0000256" key="2">
    <source>
        <dbReference type="SAM" id="MobiDB-lite"/>
    </source>
</evidence>
<dbReference type="SMART" id="SM00220">
    <property type="entry name" value="S_TKc"/>
    <property type="match status" value="1"/>
</dbReference>
<dbReference type="FunFam" id="1.25.10.10:FF:000189">
    <property type="entry name" value="SCY1-like pseudokinase 2"/>
    <property type="match status" value="1"/>
</dbReference>
<protein>
    <submittedName>
        <fullName evidence="4">SCY1-like protein 2</fullName>
    </submittedName>
</protein>
<dbReference type="EMBL" id="VIIS01000073">
    <property type="protein sequence ID" value="KAF0313768.1"/>
    <property type="molecule type" value="Genomic_DNA"/>
</dbReference>
<dbReference type="InterPro" id="IPR051177">
    <property type="entry name" value="CIK-Related_Protein"/>
</dbReference>
<dbReference type="Gene3D" id="1.10.510.10">
    <property type="entry name" value="Transferase(Phosphotransferase) domain 1"/>
    <property type="match status" value="1"/>
</dbReference>
<evidence type="ECO:0000313" key="4">
    <source>
        <dbReference type="EMBL" id="KAF0313768.1"/>
    </source>
</evidence>
<dbReference type="FunFam" id="3.30.200.20:FF:000179">
    <property type="entry name" value="SCY1 like pseudokinase 2"/>
    <property type="match status" value="1"/>
</dbReference>
<gene>
    <name evidence="4" type="primary">SCYL2_2</name>
    <name evidence="4" type="ORF">FJT64_015752</name>
</gene>
<evidence type="ECO:0000259" key="3">
    <source>
        <dbReference type="PROSITE" id="PS50011"/>
    </source>
</evidence>
<reference evidence="4 5" key="1">
    <citation type="submission" date="2019-07" db="EMBL/GenBank/DDBJ databases">
        <title>Draft genome assembly of a fouling barnacle, Amphibalanus amphitrite (Darwin, 1854): The first reference genome for Thecostraca.</title>
        <authorList>
            <person name="Kim W."/>
        </authorList>
    </citation>
    <scope>NUCLEOTIDE SEQUENCE [LARGE SCALE GENOMIC DNA]</scope>
    <source>
        <strain evidence="4">SNU_AA5</strain>
        <tissue evidence="4">Soma without cirri and trophi</tissue>
    </source>
</reference>
<dbReference type="InterPro" id="IPR016024">
    <property type="entry name" value="ARM-type_fold"/>
</dbReference>
<dbReference type="InterPro" id="IPR011989">
    <property type="entry name" value="ARM-like"/>
</dbReference>
<dbReference type="SUPFAM" id="SSF48371">
    <property type="entry name" value="ARM repeat"/>
    <property type="match status" value="1"/>
</dbReference>
<comment type="similarity">
    <text evidence="1">Belongs to the protein kinase superfamily.</text>
</comment>
<keyword evidence="5" id="KW-1185">Reference proteome</keyword>
<dbReference type="Gene3D" id="1.25.10.10">
    <property type="entry name" value="Leucine-rich Repeat Variant"/>
    <property type="match status" value="1"/>
</dbReference>
<accession>A0A6A4XF11</accession>
<organism evidence="4 5">
    <name type="scientific">Amphibalanus amphitrite</name>
    <name type="common">Striped barnacle</name>
    <name type="synonym">Balanus amphitrite</name>
    <dbReference type="NCBI Taxonomy" id="1232801"/>
    <lineage>
        <taxon>Eukaryota</taxon>
        <taxon>Metazoa</taxon>
        <taxon>Ecdysozoa</taxon>
        <taxon>Arthropoda</taxon>
        <taxon>Crustacea</taxon>
        <taxon>Multicrustacea</taxon>
        <taxon>Cirripedia</taxon>
        <taxon>Thoracica</taxon>
        <taxon>Thoracicalcarea</taxon>
        <taxon>Balanomorpha</taxon>
        <taxon>Balanoidea</taxon>
        <taxon>Balanidae</taxon>
        <taxon>Amphibalaninae</taxon>
        <taxon>Amphibalanus</taxon>
    </lineage>
</organism>
<feature type="compositionally biased region" description="Polar residues" evidence="2">
    <location>
        <begin position="883"/>
        <end position="912"/>
    </location>
</feature>
<dbReference type="OrthoDB" id="79687at2759"/>
<dbReference type="GO" id="GO:0004672">
    <property type="term" value="F:protein kinase activity"/>
    <property type="evidence" value="ECO:0007669"/>
    <property type="project" value="InterPro"/>
</dbReference>
<feature type="compositionally biased region" description="Low complexity" evidence="2">
    <location>
        <begin position="714"/>
        <end position="744"/>
    </location>
</feature>
<feature type="compositionally biased region" description="Low complexity" evidence="2">
    <location>
        <begin position="864"/>
        <end position="879"/>
    </location>
</feature>
<dbReference type="CDD" id="cd14011">
    <property type="entry name" value="PK_SCY1_like"/>
    <property type="match status" value="1"/>
</dbReference>
<comment type="caution">
    <text evidence="4">The sequence shown here is derived from an EMBL/GenBank/DDBJ whole genome shotgun (WGS) entry which is preliminary data.</text>
</comment>
<proteinExistence type="inferred from homology"/>
<feature type="compositionally biased region" description="Polar residues" evidence="2">
    <location>
        <begin position="847"/>
        <end position="863"/>
    </location>
</feature>
<feature type="compositionally biased region" description="Low complexity" evidence="2">
    <location>
        <begin position="786"/>
        <end position="823"/>
    </location>
</feature>